<sequence>MTWARAVWIENDVEEEGVLPKVWIEDKTVRWPTGVNVMRAFTQQKIPEDNWESFPLVKVKLTSEDVKACEEYDFTTGAEVSDEVDVSTSRSKRKRSVAVSKNCSSGSLPPLPRFRPSLALQNGFDVIDSLTKSLDKSNSPAKASPSLDFDNLGPSSSEESEHLIQTPKRRKSQPGNSSIRTPGSSRVAPKKSRKGVATSDKERPSASPFPMPEARFQKRVLHLLTEIRDSLQRVGKTFEPADSAFHLEQLKTKEEFCKMEEHLRDVEKKVLFKIIQCRFLDGTDREVLILIGSNTYI</sequence>
<feature type="region of interest" description="Disordered" evidence="1">
    <location>
        <begin position="81"/>
        <end position="114"/>
    </location>
</feature>
<protein>
    <submittedName>
        <fullName evidence="2">Uncharacterized protein</fullName>
    </submittedName>
</protein>
<dbReference type="AlphaFoldDB" id="A0A6S7HE49"/>
<organism evidence="2 3">
    <name type="scientific">Paramuricea clavata</name>
    <name type="common">Red gorgonian</name>
    <name type="synonym">Violescent sea-whip</name>
    <dbReference type="NCBI Taxonomy" id="317549"/>
    <lineage>
        <taxon>Eukaryota</taxon>
        <taxon>Metazoa</taxon>
        <taxon>Cnidaria</taxon>
        <taxon>Anthozoa</taxon>
        <taxon>Octocorallia</taxon>
        <taxon>Malacalcyonacea</taxon>
        <taxon>Plexauridae</taxon>
        <taxon>Paramuricea</taxon>
    </lineage>
</organism>
<proteinExistence type="predicted"/>
<keyword evidence="3" id="KW-1185">Reference proteome</keyword>
<evidence type="ECO:0000256" key="1">
    <source>
        <dbReference type="SAM" id="MobiDB-lite"/>
    </source>
</evidence>
<dbReference type="EMBL" id="CACRXK020004611">
    <property type="protein sequence ID" value="CAB4003364.1"/>
    <property type="molecule type" value="Genomic_DNA"/>
</dbReference>
<evidence type="ECO:0000313" key="2">
    <source>
        <dbReference type="EMBL" id="CAB4003364.1"/>
    </source>
</evidence>
<feature type="compositionally biased region" description="Low complexity" evidence="1">
    <location>
        <begin position="97"/>
        <end position="114"/>
    </location>
</feature>
<feature type="region of interest" description="Disordered" evidence="1">
    <location>
        <begin position="134"/>
        <end position="212"/>
    </location>
</feature>
<dbReference type="Proteomes" id="UP001152795">
    <property type="component" value="Unassembled WGS sequence"/>
</dbReference>
<dbReference type="OrthoDB" id="6022484at2759"/>
<evidence type="ECO:0000313" key="3">
    <source>
        <dbReference type="Proteomes" id="UP001152795"/>
    </source>
</evidence>
<name>A0A6S7HE49_PARCT</name>
<accession>A0A6S7HE49</accession>
<feature type="compositionally biased region" description="Polar residues" evidence="1">
    <location>
        <begin position="173"/>
        <end position="184"/>
    </location>
</feature>
<gene>
    <name evidence="2" type="ORF">PACLA_8A065861</name>
</gene>
<reference evidence="2" key="1">
    <citation type="submission" date="2020-04" db="EMBL/GenBank/DDBJ databases">
        <authorList>
            <person name="Alioto T."/>
            <person name="Alioto T."/>
            <person name="Gomez Garrido J."/>
        </authorList>
    </citation>
    <scope>NUCLEOTIDE SEQUENCE</scope>
    <source>
        <strain evidence="2">A484AB</strain>
    </source>
</reference>
<comment type="caution">
    <text evidence="2">The sequence shown here is derived from an EMBL/GenBank/DDBJ whole genome shotgun (WGS) entry which is preliminary data.</text>
</comment>